<dbReference type="Proteomes" id="UP000256964">
    <property type="component" value="Unassembled WGS sequence"/>
</dbReference>
<reference evidence="1 2" key="1">
    <citation type="journal article" date="2018" name="Biotechnol. Biofuels">
        <title>Integrative visual omics of the white-rot fungus Polyporus brumalis exposes the biotechnological potential of its oxidative enzymes for delignifying raw plant biomass.</title>
        <authorList>
            <person name="Miyauchi S."/>
            <person name="Rancon A."/>
            <person name="Drula E."/>
            <person name="Hage H."/>
            <person name="Chaduli D."/>
            <person name="Favel A."/>
            <person name="Grisel S."/>
            <person name="Henrissat B."/>
            <person name="Herpoel-Gimbert I."/>
            <person name="Ruiz-Duenas F.J."/>
            <person name="Chevret D."/>
            <person name="Hainaut M."/>
            <person name="Lin J."/>
            <person name="Wang M."/>
            <person name="Pangilinan J."/>
            <person name="Lipzen A."/>
            <person name="Lesage-Meessen L."/>
            <person name="Navarro D."/>
            <person name="Riley R."/>
            <person name="Grigoriev I.V."/>
            <person name="Zhou S."/>
            <person name="Raouche S."/>
            <person name="Rosso M.N."/>
        </authorList>
    </citation>
    <scope>NUCLEOTIDE SEQUENCE [LARGE SCALE GENOMIC DNA]</scope>
    <source>
        <strain evidence="1 2">BRFM 1820</strain>
    </source>
</reference>
<protein>
    <submittedName>
        <fullName evidence="1">Uncharacterized protein</fullName>
    </submittedName>
</protein>
<accession>A0A371D3Z3</accession>
<evidence type="ECO:0000313" key="2">
    <source>
        <dbReference type="Proteomes" id="UP000256964"/>
    </source>
</evidence>
<name>A0A371D3Z3_9APHY</name>
<dbReference type="AlphaFoldDB" id="A0A371D3Z3"/>
<keyword evidence="2" id="KW-1185">Reference proteome</keyword>
<proteinExistence type="predicted"/>
<sequence>MLATGRLAFLPLNSVDWSCPRCEPSKKVLDMSLRRLDHYCRPQIAAPPYFRGAFGVRAERAMARRSRSGARHTGIRCPRHTSRSCGFFGRLGITIDRQPAGTSANGENISPAHKVIRKISLTMMHHLERATILQPGNIGFSTTEGSAQCSQSSLFACTARLFRGSASVCNSAEHPRSTQLQDPVLML</sequence>
<gene>
    <name evidence="1" type="ORF">OH76DRAFT_784204</name>
</gene>
<evidence type="ECO:0000313" key="1">
    <source>
        <dbReference type="EMBL" id="RDX47219.1"/>
    </source>
</evidence>
<dbReference type="EMBL" id="KZ857420">
    <property type="protein sequence ID" value="RDX47219.1"/>
    <property type="molecule type" value="Genomic_DNA"/>
</dbReference>
<organism evidence="1 2">
    <name type="scientific">Lentinus brumalis</name>
    <dbReference type="NCBI Taxonomy" id="2498619"/>
    <lineage>
        <taxon>Eukaryota</taxon>
        <taxon>Fungi</taxon>
        <taxon>Dikarya</taxon>
        <taxon>Basidiomycota</taxon>
        <taxon>Agaricomycotina</taxon>
        <taxon>Agaricomycetes</taxon>
        <taxon>Polyporales</taxon>
        <taxon>Polyporaceae</taxon>
        <taxon>Lentinus</taxon>
    </lineage>
</organism>